<feature type="transmembrane region" description="Helical" evidence="5">
    <location>
        <begin position="100"/>
        <end position="119"/>
    </location>
</feature>
<feature type="transmembrane region" description="Helical" evidence="5">
    <location>
        <begin position="20"/>
        <end position="38"/>
    </location>
</feature>
<accession>A0A9N9F334</accession>
<evidence type="ECO:0000256" key="3">
    <source>
        <dbReference type="ARBA" id="ARBA00022989"/>
    </source>
</evidence>
<feature type="domain" description="HIG1" evidence="6">
    <location>
        <begin position="71"/>
        <end position="163"/>
    </location>
</feature>
<reference evidence="7" key="1">
    <citation type="submission" date="2021-06" db="EMBL/GenBank/DDBJ databases">
        <authorList>
            <person name="Kallberg Y."/>
            <person name="Tangrot J."/>
            <person name="Rosling A."/>
        </authorList>
    </citation>
    <scope>NUCLEOTIDE SEQUENCE</scope>
    <source>
        <strain evidence="7">AZ414A</strain>
    </source>
</reference>
<dbReference type="OrthoDB" id="1915122at2759"/>
<dbReference type="InterPro" id="IPR007667">
    <property type="entry name" value="Hypoxia_induced_domain"/>
</dbReference>
<protein>
    <submittedName>
        <fullName evidence="7">1184_t:CDS:1</fullName>
    </submittedName>
</protein>
<gene>
    <name evidence="7" type="ORF">DEBURN_LOCUS4982</name>
</gene>
<sequence>MKVLTKQEEDEHYQATIKGGIKGGAIGLGVTLGLAVVANRYSRFFQGLTLPVKAFLVSSAEQAGLKYEREKYGHYEAPKHHDPQRSYTKAAKDFISDNRYSILCGSWVLSMAGSIAYTSKNRYLTLSQKVVQARMIAQALTLVMVLASAGVSMTDKREAKLPAGSDQWKEMVAAEEKKMNQVS</sequence>
<dbReference type="AlphaFoldDB" id="A0A9N9F334"/>
<evidence type="ECO:0000256" key="4">
    <source>
        <dbReference type="ARBA" id="ARBA00023136"/>
    </source>
</evidence>
<evidence type="ECO:0000256" key="1">
    <source>
        <dbReference type="ARBA" id="ARBA00004173"/>
    </source>
</evidence>
<evidence type="ECO:0000313" key="7">
    <source>
        <dbReference type="EMBL" id="CAG8507104.1"/>
    </source>
</evidence>
<keyword evidence="2 5" id="KW-0812">Transmembrane</keyword>
<evidence type="ECO:0000259" key="6">
    <source>
        <dbReference type="PROSITE" id="PS51503"/>
    </source>
</evidence>
<dbReference type="PROSITE" id="PS51503">
    <property type="entry name" value="HIG1"/>
    <property type="match status" value="1"/>
</dbReference>
<evidence type="ECO:0000313" key="8">
    <source>
        <dbReference type="Proteomes" id="UP000789706"/>
    </source>
</evidence>
<comment type="caution">
    <text evidence="7">The sequence shown here is derived from an EMBL/GenBank/DDBJ whole genome shotgun (WGS) entry which is preliminary data.</text>
</comment>
<evidence type="ECO:0000256" key="2">
    <source>
        <dbReference type="ARBA" id="ARBA00022692"/>
    </source>
</evidence>
<dbReference type="EMBL" id="CAJVPK010000413">
    <property type="protein sequence ID" value="CAG8507104.1"/>
    <property type="molecule type" value="Genomic_DNA"/>
</dbReference>
<keyword evidence="4 5" id="KW-0472">Membrane</keyword>
<dbReference type="InterPro" id="IPR040153">
    <property type="entry name" value="Rcf2"/>
</dbReference>
<dbReference type="GO" id="GO:0005739">
    <property type="term" value="C:mitochondrion"/>
    <property type="evidence" value="ECO:0007669"/>
    <property type="project" value="UniProtKB-SubCell"/>
</dbReference>
<evidence type="ECO:0000256" key="5">
    <source>
        <dbReference type="SAM" id="Phobius"/>
    </source>
</evidence>
<comment type="subcellular location">
    <subcellularLocation>
        <location evidence="1">Mitochondrion</location>
    </subcellularLocation>
</comment>
<dbReference type="PANTHER" id="PTHR28018">
    <property type="entry name" value="RESPIRATORY SUPERCOMPLEX FACTOR 2, MITOCHONDRIAL"/>
    <property type="match status" value="1"/>
</dbReference>
<name>A0A9N9F334_9GLOM</name>
<keyword evidence="3 5" id="KW-1133">Transmembrane helix</keyword>
<dbReference type="Proteomes" id="UP000789706">
    <property type="component" value="Unassembled WGS sequence"/>
</dbReference>
<organism evidence="7 8">
    <name type="scientific">Diversispora eburnea</name>
    <dbReference type="NCBI Taxonomy" id="1213867"/>
    <lineage>
        <taxon>Eukaryota</taxon>
        <taxon>Fungi</taxon>
        <taxon>Fungi incertae sedis</taxon>
        <taxon>Mucoromycota</taxon>
        <taxon>Glomeromycotina</taxon>
        <taxon>Glomeromycetes</taxon>
        <taxon>Diversisporales</taxon>
        <taxon>Diversisporaceae</taxon>
        <taxon>Diversispora</taxon>
    </lineage>
</organism>
<dbReference type="PANTHER" id="PTHR28018:SF3">
    <property type="entry name" value="RESPIRATORY SUPERCOMPLEX FACTOR 2, MITOCHONDRIAL"/>
    <property type="match status" value="1"/>
</dbReference>
<proteinExistence type="predicted"/>
<keyword evidence="8" id="KW-1185">Reference proteome</keyword>
<dbReference type="GO" id="GO:0033617">
    <property type="term" value="P:mitochondrial respiratory chain complex IV assembly"/>
    <property type="evidence" value="ECO:0007669"/>
    <property type="project" value="TreeGrafter"/>
</dbReference>
<dbReference type="Pfam" id="PF04588">
    <property type="entry name" value="HIG_1_N"/>
    <property type="match status" value="1"/>
</dbReference>
<feature type="transmembrane region" description="Helical" evidence="5">
    <location>
        <begin position="131"/>
        <end position="151"/>
    </location>
</feature>